<reference evidence="2" key="1">
    <citation type="journal article" date="2019" name="Sci. Rep.">
        <title>Draft genome of Tanacetum cinerariifolium, the natural source of mosquito coil.</title>
        <authorList>
            <person name="Yamashiro T."/>
            <person name="Shiraishi A."/>
            <person name="Satake H."/>
            <person name="Nakayama K."/>
        </authorList>
    </citation>
    <scope>NUCLEOTIDE SEQUENCE</scope>
</reference>
<evidence type="ECO:0000313" key="2">
    <source>
        <dbReference type="EMBL" id="GEZ91175.1"/>
    </source>
</evidence>
<feature type="region of interest" description="Disordered" evidence="1">
    <location>
        <begin position="99"/>
        <end position="133"/>
    </location>
</feature>
<sequence length="389" mass="44009">MSDSEHSLVTYTSAPSLVEDYSSNGSPKVDGPPSPDYVPGPEEPDQAPLSPDYVSGLEEPEQEPPLPVYLPYVPKPVYTEYMPPEDDVFLAEEQPLPIAAKPTADSPGYIPEFDPKGDLEEDDEEDPEEDPADYPADYTVVALPAVDHVPTKEVTEPLSRYHLHHYLYHHHHLITLLISRFPKVVYRFGRGCVLLLLPLVRRVDISPGRLMSRELDYDITDTWDELVGASEEIAPTTLQGVNQRVTDLSTVVEQETTIMYGIMEDAQDDRSQLRGRVNLLYMDRHVHRRLAVMIEREARMAREAWGLFMDANDNARSDVMSLRTTLVAHHALILDLHATDHRRQGVIKELLAANHKSQVQLTKALRLLKGLQTQMIEFQRHHRPAKGPA</sequence>
<dbReference type="EMBL" id="BKCJ010340965">
    <property type="protein sequence ID" value="GEZ91175.1"/>
    <property type="molecule type" value="Genomic_DNA"/>
</dbReference>
<comment type="caution">
    <text evidence="2">The sequence shown here is derived from an EMBL/GenBank/DDBJ whole genome shotgun (WGS) entry which is preliminary data.</text>
</comment>
<protein>
    <submittedName>
        <fullName evidence="2">Uncharacterized protein</fullName>
    </submittedName>
</protein>
<proteinExistence type="predicted"/>
<evidence type="ECO:0000256" key="1">
    <source>
        <dbReference type="SAM" id="MobiDB-lite"/>
    </source>
</evidence>
<dbReference type="AlphaFoldDB" id="A0A699IWE7"/>
<feature type="region of interest" description="Disordered" evidence="1">
    <location>
        <begin position="1"/>
        <end position="68"/>
    </location>
</feature>
<accession>A0A699IWE7</accession>
<feature type="compositionally biased region" description="Polar residues" evidence="1">
    <location>
        <begin position="7"/>
        <end position="26"/>
    </location>
</feature>
<organism evidence="2">
    <name type="scientific">Tanacetum cinerariifolium</name>
    <name type="common">Dalmatian daisy</name>
    <name type="synonym">Chrysanthemum cinerariifolium</name>
    <dbReference type="NCBI Taxonomy" id="118510"/>
    <lineage>
        <taxon>Eukaryota</taxon>
        <taxon>Viridiplantae</taxon>
        <taxon>Streptophyta</taxon>
        <taxon>Embryophyta</taxon>
        <taxon>Tracheophyta</taxon>
        <taxon>Spermatophyta</taxon>
        <taxon>Magnoliopsida</taxon>
        <taxon>eudicotyledons</taxon>
        <taxon>Gunneridae</taxon>
        <taxon>Pentapetalae</taxon>
        <taxon>asterids</taxon>
        <taxon>campanulids</taxon>
        <taxon>Asterales</taxon>
        <taxon>Asteraceae</taxon>
        <taxon>Asteroideae</taxon>
        <taxon>Anthemideae</taxon>
        <taxon>Anthemidinae</taxon>
        <taxon>Tanacetum</taxon>
    </lineage>
</organism>
<feature type="compositionally biased region" description="Acidic residues" evidence="1">
    <location>
        <begin position="119"/>
        <end position="132"/>
    </location>
</feature>
<name>A0A699IWE7_TANCI</name>
<gene>
    <name evidence="2" type="ORF">Tci_563148</name>
</gene>